<evidence type="ECO:0000313" key="2">
    <source>
        <dbReference type="EMBL" id="PST41779.1"/>
    </source>
</evidence>
<sequence length="119" mass="14125">MLSELTNVLLALNEVSNQAMSFDQYKLIEWRLQKELCRFEMKHPELEMNRFIKTLEENDLEWSMNEMHAVDVSKLNLKAVLALLVGIFCSEKCIEESQYSFFQDKKIFQCIERLKILNS</sequence>
<dbReference type="Proteomes" id="UP001198439">
    <property type="component" value="Unassembled WGS sequence"/>
</dbReference>
<comment type="caution">
    <text evidence="2">The sequence shown here is derived from an EMBL/GenBank/DDBJ whole genome shotgun (WGS) entry which is preliminary data.</text>
</comment>
<dbReference type="AlphaFoldDB" id="A0A2T3G2M7"/>
<keyword evidence="3" id="KW-1185">Reference proteome</keyword>
<reference evidence="2" key="2">
    <citation type="journal article" date="2019" name="Int. J. Syst. Evol. Microbiol.">
        <title>Faecalibacillus intestinalis gen. nov., sp. nov. and Faecalibacillus faecis sp. nov., isolated from human faeces.</title>
        <authorList>
            <person name="Seo B."/>
            <person name="Jeon K."/>
            <person name="Baek I."/>
            <person name="Lee Y.M."/>
            <person name="Baek K."/>
            <person name="Ko G."/>
        </authorList>
    </citation>
    <scope>NUCLEOTIDE SEQUENCE</scope>
    <source>
        <strain evidence="2">SNUG30370</strain>
    </source>
</reference>
<gene>
    <name evidence="2" type="ORF">C7U55_03105</name>
    <name evidence="1" type="ORF">LJD69_00270</name>
</gene>
<dbReference type="GeneID" id="77470092"/>
<accession>A0A2T3G2M7</accession>
<proteinExistence type="predicted"/>
<dbReference type="Proteomes" id="UP000241201">
    <property type="component" value="Unassembled WGS sequence"/>
</dbReference>
<organism evidence="2 3">
    <name type="scientific">Faecalibacillus faecis</name>
    <dbReference type="NCBI Taxonomy" id="1982628"/>
    <lineage>
        <taxon>Bacteria</taxon>
        <taxon>Bacillati</taxon>
        <taxon>Bacillota</taxon>
        <taxon>Erysipelotrichia</taxon>
        <taxon>Erysipelotrichales</taxon>
        <taxon>Coprobacillaceae</taxon>
        <taxon>Faecalibacillus</taxon>
    </lineage>
</organism>
<dbReference type="EMBL" id="PYLP01000002">
    <property type="protein sequence ID" value="PST41779.1"/>
    <property type="molecule type" value="Genomic_DNA"/>
</dbReference>
<evidence type="ECO:0000313" key="1">
    <source>
        <dbReference type="EMBL" id="MCB8609027.1"/>
    </source>
</evidence>
<dbReference type="EMBL" id="JAJDKZ010000001">
    <property type="protein sequence ID" value="MCB8609027.1"/>
    <property type="molecule type" value="Genomic_DNA"/>
</dbReference>
<name>A0A2T3G2M7_9FIRM</name>
<evidence type="ECO:0000313" key="3">
    <source>
        <dbReference type="Proteomes" id="UP000241201"/>
    </source>
</evidence>
<reference evidence="1" key="3">
    <citation type="submission" date="2021-10" db="EMBL/GenBank/DDBJ databases">
        <title>Collection of gut derived symbiotic bacterial strains cultured from healthy donors.</title>
        <authorList>
            <person name="Lin H."/>
            <person name="Littmann E."/>
            <person name="Kohout C."/>
            <person name="Pamer E.G."/>
        </authorList>
    </citation>
    <scope>NUCLEOTIDE SEQUENCE</scope>
    <source>
        <strain evidence="1">DFI.4.48</strain>
    </source>
</reference>
<protein>
    <submittedName>
        <fullName evidence="2">Uncharacterized protein</fullName>
    </submittedName>
</protein>
<dbReference type="RefSeq" id="WP_106987297.1">
    <property type="nucleotide sequence ID" value="NZ_DBGCOW010000020.1"/>
</dbReference>
<reference evidence="3" key="1">
    <citation type="submission" date="2018-03" db="EMBL/GenBank/DDBJ databases">
        <title>Lachnoclostridium SNUG30370 gen.nov., sp.nov., isolated from human faeces.</title>
        <authorList>
            <person name="Seo B."/>
            <person name="Jeon K."/>
            <person name="Ko G."/>
        </authorList>
    </citation>
    <scope>NUCLEOTIDE SEQUENCE [LARGE SCALE GENOMIC DNA]</scope>
    <source>
        <strain evidence="3">SNUG30370</strain>
    </source>
</reference>